<name>I3Y581_THIV6</name>
<keyword evidence="3" id="KW-1185">Reference proteome</keyword>
<reference evidence="2 3" key="1">
    <citation type="submission" date="2012-06" db="EMBL/GenBank/DDBJ databases">
        <title>Complete sequence of Thiocystis violascens DSM 198.</title>
        <authorList>
            <consortium name="US DOE Joint Genome Institute"/>
            <person name="Lucas S."/>
            <person name="Han J."/>
            <person name="Lapidus A."/>
            <person name="Cheng J.-F."/>
            <person name="Goodwin L."/>
            <person name="Pitluck S."/>
            <person name="Peters L."/>
            <person name="Ovchinnikova G."/>
            <person name="Teshima H."/>
            <person name="Detter J.C."/>
            <person name="Han C."/>
            <person name="Tapia R."/>
            <person name="Land M."/>
            <person name="Hauser L."/>
            <person name="Kyrpides N."/>
            <person name="Ivanova N."/>
            <person name="Pagani I."/>
            <person name="Vogl K."/>
            <person name="Liu Z."/>
            <person name="Frigaard N.-U."/>
            <person name="Bryant D."/>
            <person name="Woyke T."/>
        </authorList>
    </citation>
    <scope>NUCLEOTIDE SEQUENCE [LARGE SCALE GENOMIC DNA]</scope>
    <source>
        <strain evidence="3">ATCC 17096 / DSM 198 / 6111</strain>
    </source>
</reference>
<proteinExistence type="predicted"/>
<dbReference type="eggNOG" id="ENOG50329EB">
    <property type="taxonomic scope" value="Bacteria"/>
</dbReference>
<dbReference type="KEGG" id="tvi:Thivi_0060"/>
<dbReference type="Proteomes" id="UP000006062">
    <property type="component" value="Chromosome"/>
</dbReference>
<feature type="transmembrane region" description="Helical" evidence="1">
    <location>
        <begin position="52"/>
        <end position="76"/>
    </location>
</feature>
<evidence type="ECO:0000313" key="3">
    <source>
        <dbReference type="Proteomes" id="UP000006062"/>
    </source>
</evidence>
<dbReference type="OrthoDB" id="5432483at2"/>
<dbReference type="AlphaFoldDB" id="I3Y581"/>
<dbReference type="EMBL" id="CP003154">
    <property type="protein sequence ID" value="AFL72149.1"/>
    <property type="molecule type" value="Genomic_DNA"/>
</dbReference>
<dbReference type="RefSeq" id="WP_014776658.1">
    <property type="nucleotide sequence ID" value="NC_018012.1"/>
</dbReference>
<keyword evidence="1" id="KW-0472">Membrane</keyword>
<organism evidence="2 3">
    <name type="scientific">Thiocystis violascens (strain ATCC 17096 / DSM 198 / 6111)</name>
    <name type="common">Chromatium violascens</name>
    <dbReference type="NCBI Taxonomy" id="765911"/>
    <lineage>
        <taxon>Bacteria</taxon>
        <taxon>Pseudomonadati</taxon>
        <taxon>Pseudomonadota</taxon>
        <taxon>Gammaproteobacteria</taxon>
        <taxon>Chromatiales</taxon>
        <taxon>Chromatiaceae</taxon>
        <taxon>Thiocystis</taxon>
    </lineage>
</organism>
<sequence length="85" mass="9112">MSSPSSAPGRSSRALAITLTLGAASALLYLLLFLFADRLNEIATATRDGEKLYALIPLAVAMVFSFVHGAFTGHFWDLLGLRAKK</sequence>
<keyword evidence="1" id="KW-1133">Transmembrane helix</keyword>
<evidence type="ECO:0000313" key="2">
    <source>
        <dbReference type="EMBL" id="AFL72149.1"/>
    </source>
</evidence>
<dbReference type="STRING" id="765911.Thivi_0060"/>
<evidence type="ECO:0000256" key="1">
    <source>
        <dbReference type="SAM" id="Phobius"/>
    </source>
</evidence>
<protein>
    <submittedName>
        <fullName evidence="2">Uncharacterized protein</fullName>
    </submittedName>
</protein>
<keyword evidence="1" id="KW-0812">Transmembrane</keyword>
<accession>I3Y581</accession>
<dbReference type="HOGENOM" id="CLU_176880_0_0_6"/>
<gene>
    <name evidence="2" type="ordered locus">Thivi_0060</name>
</gene>